<accession>A0ABQ9WL75</accession>
<comment type="caution">
    <text evidence="1">The sequence shown here is derived from an EMBL/GenBank/DDBJ whole genome shotgun (WGS) entry which is preliminary data.</text>
</comment>
<evidence type="ECO:0000313" key="2">
    <source>
        <dbReference type="Proteomes" id="UP001281761"/>
    </source>
</evidence>
<proteinExistence type="predicted"/>
<dbReference type="EMBL" id="JARBJD010000719">
    <property type="protein sequence ID" value="KAK2940202.1"/>
    <property type="molecule type" value="Genomic_DNA"/>
</dbReference>
<reference evidence="1 2" key="1">
    <citation type="journal article" date="2022" name="bioRxiv">
        <title>Genomics of Preaxostyla Flagellates Illuminates Evolutionary Transitions and the Path Towards Mitochondrial Loss.</title>
        <authorList>
            <person name="Novak L.V.F."/>
            <person name="Treitli S.C."/>
            <person name="Pyrih J."/>
            <person name="Halakuc P."/>
            <person name="Pipaliya S.V."/>
            <person name="Vacek V."/>
            <person name="Brzon O."/>
            <person name="Soukal P."/>
            <person name="Eme L."/>
            <person name="Dacks J.B."/>
            <person name="Karnkowska A."/>
            <person name="Elias M."/>
            <person name="Hampl V."/>
        </authorList>
    </citation>
    <scope>NUCLEOTIDE SEQUENCE [LARGE SCALE GENOMIC DNA]</scope>
    <source>
        <strain evidence="1">NAU3</strain>
        <tissue evidence="1">Gut</tissue>
    </source>
</reference>
<gene>
    <name evidence="1" type="ORF">BLNAU_24888</name>
</gene>
<evidence type="ECO:0000313" key="1">
    <source>
        <dbReference type="EMBL" id="KAK2940202.1"/>
    </source>
</evidence>
<dbReference type="Proteomes" id="UP001281761">
    <property type="component" value="Unassembled WGS sequence"/>
</dbReference>
<organism evidence="1 2">
    <name type="scientific">Blattamonas nauphoetae</name>
    <dbReference type="NCBI Taxonomy" id="2049346"/>
    <lineage>
        <taxon>Eukaryota</taxon>
        <taxon>Metamonada</taxon>
        <taxon>Preaxostyla</taxon>
        <taxon>Oxymonadida</taxon>
        <taxon>Blattamonas</taxon>
    </lineage>
</organism>
<protein>
    <submittedName>
        <fullName evidence="1">Uncharacterized protein</fullName>
    </submittedName>
</protein>
<sequence>MILTKSSFQLGRKPNTCFQARPLFHKTKSVGTYEGQSSIFGVYTPSLKISSMTAGRFGTNRNLPGNHLAFSPPMDQFQLSLCGVRGNKTLTELFPLHFTAQRLQTKQSKKRQYKCFAMNLSSLSNLMTLARTTLLRKSSVDEVHYSPSDIVVKQNQLQRLLEETIGEEHDSDDSVDSDEYQTCRTVIGETHITRVKTECDQNLII</sequence>
<name>A0ABQ9WL75_9EUKA</name>
<keyword evidence="2" id="KW-1185">Reference proteome</keyword>